<dbReference type="EMBL" id="JBAWTH010000045">
    <property type="protein sequence ID" value="KAL2283121.1"/>
    <property type="molecule type" value="Genomic_DNA"/>
</dbReference>
<feature type="signal peptide" evidence="1">
    <location>
        <begin position="1"/>
        <end position="17"/>
    </location>
</feature>
<keyword evidence="3" id="KW-1185">Reference proteome</keyword>
<protein>
    <submittedName>
        <fullName evidence="2">Uncharacterized protein</fullName>
    </submittedName>
</protein>
<feature type="chain" id="PRO_5046972544" evidence="1">
    <location>
        <begin position="18"/>
        <end position="262"/>
    </location>
</feature>
<accession>A0ABR4ELF7</accession>
<keyword evidence="1" id="KW-0732">Signal</keyword>
<organism evidence="2 3">
    <name type="scientific">Diaporthe vaccinii</name>
    <dbReference type="NCBI Taxonomy" id="105482"/>
    <lineage>
        <taxon>Eukaryota</taxon>
        <taxon>Fungi</taxon>
        <taxon>Dikarya</taxon>
        <taxon>Ascomycota</taxon>
        <taxon>Pezizomycotina</taxon>
        <taxon>Sordariomycetes</taxon>
        <taxon>Sordariomycetidae</taxon>
        <taxon>Diaporthales</taxon>
        <taxon>Diaporthaceae</taxon>
        <taxon>Diaporthe</taxon>
        <taxon>Diaporthe eres species complex</taxon>
    </lineage>
</organism>
<evidence type="ECO:0000256" key="1">
    <source>
        <dbReference type="SAM" id="SignalP"/>
    </source>
</evidence>
<gene>
    <name evidence="2" type="ORF">FJTKL_10220</name>
</gene>
<name>A0ABR4ELF7_9PEZI</name>
<sequence length="262" mass="29211">MTLLAVLLLALFEGTQALLRLRRRQRRTNYASPGRELDRLSARQVHVSGILRAEPVQLKDEDFRGEEVTAAELRNDRSLDHIIKLRLPENLHKGIGHDLEAVRRTMELDAGIASRATAHLPRPGPGPDYARAARSWILMRIVRLFLNHKLQSHGFDSDDATAIRDVGRQNSEQVAAEILAMVPELLEAARGGADLATVARHLIWPLALFASSNSCPAPGRECLLKQFKEITHKWNLLPPAEAARLVEGSRHAGDWLLLCHVS</sequence>
<evidence type="ECO:0000313" key="2">
    <source>
        <dbReference type="EMBL" id="KAL2283121.1"/>
    </source>
</evidence>
<dbReference type="Proteomes" id="UP001600888">
    <property type="component" value="Unassembled WGS sequence"/>
</dbReference>
<proteinExistence type="predicted"/>
<evidence type="ECO:0000313" key="3">
    <source>
        <dbReference type="Proteomes" id="UP001600888"/>
    </source>
</evidence>
<reference evidence="2 3" key="1">
    <citation type="submission" date="2024-03" db="EMBL/GenBank/DDBJ databases">
        <title>A high-quality draft genome sequence of Diaporthe vaccinii, a causative agent of upright dieback and viscid rot disease in cranberry plants.</title>
        <authorList>
            <person name="Sarrasin M."/>
            <person name="Lang B.F."/>
            <person name="Burger G."/>
        </authorList>
    </citation>
    <scope>NUCLEOTIDE SEQUENCE [LARGE SCALE GENOMIC DNA]</scope>
    <source>
        <strain evidence="2 3">IS7</strain>
    </source>
</reference>
<comment type="caution">
    <text evidence="2">The sequence shown here is derived from an EMBL/GenBank/DDBJ whole genome shotgun (WGS) entry which is preliminary data.</text>
</comment>